<feature type="region of interest" description="Disordered" evidence="1">
    <location>
        <begin position="1"/>
        <end position="23"/>
    </location>
</feature>
<evidence type="ECO:0000256" key="1">
    <source>
        <dbReference type="SAM" id="MobiDB-lite"/>
    </source>
</evidence>
<name>A0A8J2QYF7_9NEOP</name>
<comment type="caution">
    <text evidence="2">The sequence shown here is derived from an EMBL/GenBank/DDBJ whole genome shotgun (WGS) entry which is preliminary data.</text>
</comment>
<accession>A0A8J2QYF7</accession>
<feature type="region of interest" description="Disordered" evidence="1">
    <location>
        <begin position="80"/>
        <end position="103"/>
    </location>
</feature>
<dbReference type="Proteomes" id="UP000789524">
    <property type="component" value="Unassembled WGS sequence"/>
</dbReference>
<reference evidence="2" key="1">
    <citation type="submission" date="2021-09" db="EMBL/GenBank/DDBJ databases">
        <authorList>
            <person name="Martin H S."/>
        </authorList>
    </citation>
    <scope>NUCLEOTIDE SEQUENCE</scope>
</reference>
<evidence type="ECO:0000313" key="3">
    <source>
        <dbReference type="Proteomes" id="UP000789524"/>
    </source>
</evidence>
<protein>
    <submittedName>
        <fullName evidence="2">(African queen) hypothetical protein</fullName>
    </submittedName>
</protein>
<gene>
    <name evidence="2" type="ORF">DCHRY22_LOCUS10326</name>
</gene>
<evidence type="ECO:0000313" key="2">
    <source>
        <dbReference type="EMBL" id="CAG9573011.1"/>
    </source>
</evidence>
<dbReference type="EMBL" id="CAKASE010000069">
    <property type="protein sequence ID" value="CAG9573011.1"/>
    <property type="molecule type" value="Genomic_DNA"/>
</dbReference>
<proteinExistence type="predicted"/>
<dbReference type="OrthoDB" id="10042433at2759"/>
<organism evidence="2 3">
    <name type="scientific">Danaus chrysippus</name>
    <name type="common">African queen</name>
    <dbReference type="NCBI Taxonomy" id="151541"/>
    <lineage>
        <taxon>Eukaryota</taxon>
        <taxon>Metazoa</taxon>
        <taxon>Ecdysozoa</taxon>
        <taxon>Arthropoda</taxon>
        <taxon>Hexapoda</taxon>
        <taxon>Insecta</taxon>
        <taxon>Pterygota</taxon>
        <taxon>Neoptera</taxon>
        <taxon>Endopterygota</taxon>
        <taxon>Lepidoptera</taxon>
        <taxon>Glossata</taxon>
        <taxon>Ditrysia</taxon>
        <taxon>Papilionoidea</taxon>
        <taxon>Nymphalidae</taxon>
        <taxon>Danainae</taxon>
        <taxon>Danaini</taxon>
        <taxon>Danaina</taxon>
        <taxon>Danaus</taxon>
        <taxon>Anosia</taxon>
    </lineage>
</organism>
<keyword evidence="3" id="KW-1185">Reference proteome</keyword>
<sequence>MESSQVLKETGDTTRTASTSSSNQLFMSESLDLPDDTFRMSLDYISVIGENVTICDRETSVDSEANNLVIDTLTPCNTPVETNKDIQTEPPLQETPKRSDDVKTNKSLLKLSLTKNIDDGFLKPSSVAEIMSPAKMLQFEVDFAKSSTPTMKRAAIDFNFFGENNFEDSDDETNAGIEEKDPKMYKETPVIVKANTVRHQIEYAAPSADRSHLNFAQVHCRFEYARELYYVSCLLSIHLRRFKLNNGTLAQPVLSGLHGVE</sequence>
<dbReference type="AlphaFoldDB" id="A0A8J2QYF7"/>